<protein>
    <submittedName>
        <fullName evidence="1">Very-short-patch-repair endonuclease</fullName>
    </submittedName>
</protein>
<reference evidence="1 2" key="1">
    <citation type="submission" date="2021-03" db="EMBL/GenBank/DDBJ databases">
        <title>Sequencing the genomes of 1000 actinobacteria strains.</title>
        <authorList>
            <person name="Klenk H.-P."/>
        </authorList>
    </citation>
    <scope>NUCLEOTIDE SEQUENCE [LARGE SCALE GENOMIC DNA]</scope>
    <source>
        <strain evidence="1 2">DSM 40843</strain>
    </source>
</reference>
<dbReference type="GO" id="GO:0004519">
    <property type="term" value="F:endonuclease activity"/>
    <property type="evidence" value="ECO:0007669"/>
    <property type="project" value="UniProtKB-KW"/>
</dbReference>
<dbReference type="EMBL" id="JAGINS010000001">
    <property type="protein sequence ID" value="MBP2359361.1"/>
    <property type="molecule type" value="Genomic_DNA"/>
</dbReference>
<evidence type="ECO:0000313" key="2">
    <source>
        <dbReference type="Proteomes" id="UP001519311"/>
    </source>
</evidence>
<evidence type="ECO:0000313" key="1">
    <source>
        <dbReference type="EMBL" id="MBP2359361.1"/>
    </source>
</evidence>
<gene>
    <name evidence="1" type="ORF">JOF59_001761</name>
</gene>
<dbReference type="RefSeq" id="WP_206431748.1">
    <property type="nucleotide sequence ID" value="NZ_BMWJ01000001.1"/>
</dbReference>
<keyword evidence="1" id="KW-0540">Nuclease</keyword>
<name>A0ABS4V628_9ACTN</name>
<proteinExistence type="predicted"/>
<accession>A0ABS4V628</accession>
<comment type="caution">
    <text evidence="1">The sequence shown here is derived from an EMBL/GenBank/DDBJ whole genome shotgun (WGS) entry which is preliminary data.</text>
</comment>
<organism evidence="1 2">
    <name type="scientific">Streptomyces clavifer</name>
    <dbReference type="NCBI Taxonomy" id="68188"/>
    <lineage>
        <taxon>Bacteria</taxon>
        <taxon>Bacillati</taxon>
        <taxon>Actinomycetota</taxon>
        <taxon>Actinomycetes</taxon>
        <taxon>Kitasatosporales</taxon>
        <taxon>Streptomycetaceae</taxon>
        <taxon>Streptomyces</taxon>
    </lineage>
</organism>
<keyword evidence="1" id="KW-0378">Hydrolase</keyword>
<sequence>MTGDLKQFARWDILLTREAVAAGAPLRQLGRALNAQGWNRVVRGAWAAPGCELTPWVKARAVQILHPGLTFSHRGAASLHLIELLREAVEFSDPESPTGSRHGFAVHRTPVAPEEMCARHGLRATTPLRTLRDLLLCGPRDEALVAVDSALGARVVGGARRPRLVTTDLLTAACASHPTRRHRAPRAAGWLALADPQSGSPAETVARLRMHDAGLRPLSQAQLLTPAGRTIRADFLFLREGVVVEIEGYAYHGTRGAHRRDLDRFNALSTCPGVRTVLRFPATTVFRTPDRMIQDIRTALAGPSGRRERTDANFGHIGRPCVPDIPTTGSPCGAGGGGGDGVEGAGIC</sequence>
<keyword evidence="1" id="KW-0255">Endonuclease</keyword>
<dbReference type="Proteomes" id="UP001519311">
    <property type="component" value="Unassembled WGS sequence"/>
</dbReference>
<keyword evidence="2" id="KW-1185">Reference proteome</keyword>